<dbReference type="OrthoDB" id="1550511at2"/>
<dbReference type="STRING" id="1401.BK123_15880"/>
<organism evidence="1 2">
    <name type="scientific">Paenibacillus lautus</name>
    <name type="common">Bacillus lautus</name>
    <dbReference type="NCBI Taxonomy" id="1401"/>
    <lineage>
        <taxon>Bacteria</taxon>
        <taxon>Bacillati</taxon>
        <taxon>Bacillota</taxon>
        <taxon>Bacilli</taxon>
        <taxon>Bacillales</taxon>
        <taxon>Paenibacillaceae</taxon>
        <taxon>Paenibacillus</taxon>
    </lineage>
</organism>
<proteinExistence type="predicted"/>
<comment type="caution">
    <text evidence="1">The sequence shown here is derived from an EMBL/GenBank/DDBJ whole genome shotgun (WGS) entry which is preliminary data.</text>
</comment>
<dbReference type="RefSeq" id="WP_076323366.1">
    <property type="nucleotide sequence ID" value="NZ_MRTF01000005.1"/>
</dbReference>
<sequence length="161" mass="18029">MKIPASTNHKPVIVSDNYGKVDGRFASKTDVGALSLGLTEQNEDGRAHIAAKIWRAEEEQGTSSSDELPIHRILDLSILICSALTHFSEAYRFEHLYDPQHPMIDRIGLQGNAMTVAVCTDNEQIQEDIKLFNESLSDNGEMIGERLRTLTRMLEELGYAR</sequence>
<dbReference type="Proteomes" id="UP000187074">
    <property type="component" value="Unassembled WGS sequence"/>
</dbReference>
<dbReference type="Pfam" id="PF20140">
    <property type="entry name" value="DUF6530"/>
    <property type="match status" value="1"/>
</dbReference>
<dbReference type="AlphaFoldDB" id="A0A1R1B0P1"/>
<evidence type="ECO:0000313" key="1">
    <source>
        <dbReference type="EMBL" id="OME92106.1"/>
    </source>
</evidence>
<dbReference type="EMBL" id="MRTF01000005">
    <property type="protein sequence ID" value="OME92106.1"/>
    <property type="molecule type" value="Genomic_DNA"/>
</dbReference>
<name>A0A1R1B0P1_PAELA</name>
<gene>
    <name evidence="1" type="ORF">BK123_15880</name>
</gene>
<dbReference type="InterPro" id="IPR045352">
    <property type="entry name" value="DUF6530"/>
</dbReference>
<accession>A0A1R1B0P1</accession>
<protein>
    <submittedName>
        <fullName evidence="1">Uncharacterized protein</fullName>
    </submittedName>
</protein>
<evidence type="ECO:0000313" key="2">
    <source>
        <dbReference type="Proteomes" id="UP000187074"/>
    </source>
</evidence>
<reference evidence="1 2" key="1">
    <citation type="submission" date="2016-11" db="EMBL/GenBank/DDBJ databases">
        <title>Paenibacillus species isolates.</title>
        <authorList>
            <person name="Beno S.M."/>
        </authorList>
    </citation>
    <scope>NUCLEOTIDE SEQUENCE [LARGE SCALE GENOMIC DNA]</scope>
    <source>
        <strain evidence="1 2">FSL F4-0100</strain>
    </source>
</reference>